<dbReference type="RefSeq" id="WP_380706302.1">
    <property type="nucleotide sequence ID" value="NZ_JBHSFN010000001.1"/>
</dbReference>
<dbReference type="PANTHER" id="PTHR42743">
    <property type="entry name" value="AMINO-ACID AMINOTRANSFERASE"/>
    <property type="match status" value="1"/>
</dbReference>
<evidence type="ECO:0000256" key="1">
    <source>
        <dbReference type="ARBA" id="ARBA00009320"/>
    </source>
</evidence>
<sequence>MMELNGRPVTPDELGALALSNYAHFTTMRVEDARVRGLSLHLDRLLGDCRVLHGADLDLDRVRHLVRRAAASAPSPVIARVTVFDPEFDLVHPAAKARPEILVTTRPVPTDLSPLSLGVVHYERDLPEVKHTGLFGPLFHRRLGRFGEHDDVLFVDGRSVVTEGPTWNIGFVRSGGVLWPESNRLDGVTMRLLTEVMARAGIPCVSTDIDTDDLATMDAAFVTNAATGPRPVRSIDGHPLSPGHPLLTTLHREYTTLPATPLKPHPRHALTRTFVPSAPAVLIGADAAGRSTAKSAPSTAPSRTEKVLAFGSGSISKAYRPFRPTDIPGRTPAPPSP</sequence>
<gene>
    <name evidence="2" type="ORF">ACFO8L_02100</name>
</gene>
<keyword evidence="2" id="KW-0808">Transferase</keyword>
<dbReference type="GO" id="GO:0008483">
    <property type="term" value="F:transaminase activity"/>
    <property type="evidence" value="ECO:0007669"/>
    <property type="project" value="UniProtKB-KW"/>
</dbReference>
<proteinExistence type="inferred from homology"/>
<evidence type="ECO:0000313" key="2">
    <source>
        <dbReference type="EMBL" id="MFC4584848.1"/>
    </source>
</evidence>
<dbReference type="EMBL" id="JBHSFN010000001">
    <property type="protein sequence ID" value="MFC4584848.1"/>
    <property type="molecule type" value="Genomic_DNA"/>
</dbReference>
<comment type="similarity">
    <text evidence="1">Belongs to the class-IV pyridoxal-phosphate-dependent aminotransferase family.</text>
</comment>
<dbReference type="InterPro" id="IPR043131">
    <property type="entry name" value="BCAT-like_N"/>
</dbReference>
<evidence type="ECO:0000313" key="3">
    <source>
        <dbReference type="Proteomes" id="UP001595891"/>
    </source>
</evidence>
<comment type="caution">
    <text evidence="2">The sequence shown here is derived from an EMBL/GenBank/DDBJ whole genome shotgun (WGS) entry which is preliminary data.</text>
</comment>
<accession>A0ABV9E7I9</accession>
<organism evidence="2 3">
    <name type="scientific">Sphaerisporangium corydalis</name>
    <dbReference type="NCBI Taxonomy" id="1441875"/>
    <lineage>
        <taxon>Bacteria</taxon>
        <taxon>Bacillati</taxon>
        <taxon>Actinomycetota</taxon>
        <taxon>Actinomycetes</taxon>
        <taxon>Streptosporangiales</taxon>
        <taxon>Streptosporangiaceae</taxon>
        <taxon>Sphaerisporangium</taxon>
    </lineage>
</organism>
<dbReference type="PANTHER" id="PTHR42743:SF2">
    <property type="entry name" value="AMINODEOXYCHORISMATE LYASE"/>
    <property type="match status" value="1"/>
</dbReference>
<keyword evidence="2" id="KW-0032">Aminotransferase</keyword>
<dbReference type="Proteomes" id="UP001595891">
    <property type="component" value="Unassembled WGS sequence"/>
</dbReference>
<dbReference type="InterPro" id="IPR036038">
    <property type="entry name" value="Aminotransferase-like"/>
</dbReference>
<keyword evidence="3" id="KW-1185">Reference proteome</keyword>
<dbReference type="NCBIfam" id="NF006734">
    <property type="entry name" value="PRK09266.1"/>
    <property type="match status" value="1"/>
</dbReference>
<name>A0ABV9E7I9_9ACTN</name>
<dbReference type="InterPro" id="IPR001544">
    <property type="entry name" value="Aminotrans_IV"/>
</dbReference>
<dbReference type="Gene3D" id="3.20.10.10">
    <property type="entry name" value="D-amino Acid Aminotransferase, subunit A, domain 2"/>
    <property type="match status" value="1"/>
</dbReference>
<dbReference type="InterPro" id="IPR043132">
    <property type="entry name" value="BCAT-like_C"/>
</dbReference>
<protein>
    <submittedName>
        <fullName evidence="2">Aminotransferase class IV</fullName>
    </submittedName>
</protein>
<dbReference type="Pfam" id="PF01063">
    <property type="entry name" value="Aminotran_4"/>
    <property type="match status" value="1"/>
</dbReference>
<dbReference type="Gene3D" id="3.30.470.10">
    <property type="match status" value="1"/>
</dbReference>
<dbReference type="InterPro" id="IPR050571">
    <property type="entry name" value="Class-IV_PLP-Dep_Aminotrnsfr"/>
</dbReference>
<dbReference type="SUPFAM" id="SSF56752">
    <property type="entry name" value="D-aminoacid aminotransferase-like PLP-dependent enzymes"/>
    <property type="match status" value="1"/>
</dbReference>
<reference evidence="3" key="1">
    <citation type="journal article" date="2019" name="Int. J. Syst. Evol. Microbiol.">
        <title>The Global Catalogue of Microorganisms (GCM) 10K type strain sequencing project: providing services to taxonomists for standard genome sequencing and annotation.</title>
        <authorList>
            <consortium name="The Broad Institute Genomics Platform"/>
            <consortium name="The Broad Institute Genome Sequencing Center for Infectious Disease"/>
            <person name="Wu L."/>
            <person name="Ma J."/>
        </authorList>
    </citation>
    <scope>NUCLEOTIDE SEQUENCE [LARGE SCALE GENOMIC DNA]</scope>
    <source>
        <strain evidence="3">CCUG 49560</strain>
    </source>
</reference>